<organism evidence="1 2">
    <name type="scientific">Psylliodes chrysocephalus</name>
    <dbReference type="NCBI Taxonomy" id="3402493"/>
    <lineage>
        <taxon>Eukaryota</taxon>
        <taxon>Metazoa</taxon>
        <taxon>Ecdysozoa</taxon>
        <taxon>Arthropoda</taxon>
        <taxon>Hexapoda</taxon>
        <taxon>Insecta</taxon>
        <taxon>Pterygota</taxon>
        <taxon>Neoptera</taxon>
        <taxon>Endopterygota</taxon>
        <taxon>Coleoptera</taxon>
        <taxon>Polyphaga</taxon>
        <taxon>Cucujiformia</taxon>
        <taxon>Chrysomeloidea</taxon>
        <taxon>Chrysomelidae</taxon>
        <taxon>Galerucinae</taxon>
        <taxon>Alticini</taxon>
        <taxon>Psylliodes</taxon>
    </lineage>
</organism>
<name>A0A9P0D4W5_9CUCU</name>
<gene>
    <name evidence="1" type="ORF">PSYICH_LOCUS14137</name>
</gene>
<accession>A0A9P0D4W5</accession>
<reference evidence="1" key="1">
    <citation type="submission" date="2022-01" db="EMBL/GenBank/DDBJ databases">
        <authorList>
            <person name="King R."/>
        </authorList>
    </citation>
    <scope>NUCLEOTIDE SEQUENCE</scope>
</reference>
<proteinExistence type="predicted"/>
<dbReference type="OrthoDB" id="7483085at2759"/>
<dbReference type="AlphaFoldDB" id="A0A9P0D4W5"/>
<keyword evidence="2" id="KW-1185">Reference proteome</keyword>
<protein>
    <submittedName>
        <fullName evidence="1">Uncharacterized protein</fullName>
    </submittedName>
</protein>
<dbReference type="EMBL" id="OV651820">
    <property type="protein sequence ID" value="CAH1114733.1"/>
    <property type="molecule type" value="Genomic_DNA"/>
</dbReference>
<dbReference type="Proteomes" id="UP001153636">
    <property type="component" value="Chromosome 8"/>
</dbReference>
<evidence type="ECO:0000313" key="2">
    <source>
        <dbReference type="Proteomes" id="UP001153636"/>
    </source>
</evidence>
<evidence type="ECO:0000313" key="1">
    <source>
        <dbReference type="EMBL" id="CAH1114733.1"/>
    </source>
</evidence>
<sequence>MILEALLPSNSAIIFAKLTNIYSRVGGAYLLKAERKEHKFSSRDMAVFPIYATVPSKNDKSPQRLISGIMIREPHHARNPTDDVNVLTIELLTRDSPTWTFCHNINRAIIAQCSNFILVASQNSMKKIDPIHLTFN</sequence>